<keyword evidence="1" id="KW-1133">Transmembrane helix</keyword>
<dbReference type="AlphaFoldDB" id="A0A4R2BJE4"/>
<keyword evidence="1" id="KW-0472">Membrane</keyword>
<gene>
    <name evidence="2" type="ORF">EV146_10227</name>
</gene>
<comment type="caution">
    <text evidence="2">The sequence shown here is derived from an EMBL/GenBank/DDBJ whole genome shotgun (WGS) entry which is preliminary data.</text>
</comment>
<proteinExistence type="predicted"/>
<dbReference type="Proteomes" id="UP000295689">
    <property type="component" value="Unassembled WGS sequence"/>
</dbReference>
<evidence type="ECO:0000256" key="1">
    <source>
        <dbReference type="SAM" id="Phobius"/>
    </source>
</evidence>
<keyword evidence="3" id="KW-1185">Reference proteome</keyword>
<evidence type="ECO:0000313" key="3">
    <source>
        <dbReference type="Proteomes" id="UP000295689"/>
    </source>
</evidence>
<feature type="transmembrane region" description="Helical" evidence="1">
    <location>
        <begin position="78"/>
        <end position="99"/>
    </location>
</feature>
<keyword evidence="1" id="KW-0812">Transmembrane</keyword>
<feature type="transmembrane region" description="Helical" evidence="1">
    <location>
        <begin position="105"/>
        <end position="127"/>
    </location>
</feature>
<dbReference type="EMBL" id="SLVV01000002">
    <property type="protein sequence ID" value="TCN27086.1"/>
    <property type="molecule type" value="Genomic_DNA"/>
</dbReference>
<feature type="transmembrane region" description="Helical" evidence="1">
    <location>
        <begin position="134"/>
        <end position="160"/>
    </location>
</feature>
<feature type="transmembrane region" description="Helical" evidence="1">
    <location>
        <begin position="47"/>
        <end position="66"/>
    </location>
</feature>
<accession>A0A4R2BJE4</accession>
<name>A0A4R2BJE4_9BACI</name>
<sequence>MLVGSLFAGLWFGWFVMIHHLDMRMAEDEIEMPLQEPYHSWVEISSGLYWILGISFIIIAILGIALEEKLKINEKLILLPYSLLIGQIGCALLIHYFIALVKLQALGWAYLFFITLSLFMITSTIFLFGLTKMLYAFCLISFILLELLLTTGIIVALPTSGLYLETGKAGNLLSNFGTKIMVWVLSTIGLFLYMLPWFIAEKNIHKS</sequence>
<feature type="transmembrane region" description="Helical" evidence="1">
    <location>
        <begin position="180"/>
        <end position="200"/>
    </location>
</feature>
<reference evidence="2 3" key="1">
    <citation type="journal article" date="2015" name="Stand. Genomic Sci.">
        <title>Genomic Encyclopedia of Bacterial and Archaeal Type Strains, Phase III: the genomes of soil and plant-associated and newly described type strains.</title>
        <authorList>
            <person name="Whitman W.B."/>
            <person name="Woyke T."/>
            <person name="Klenk H.P."/>
            <person name="Zhou Y."/>
            <person name="Lilburn T.G."/>
            <person name="Beck B.J."/>
            <person name="De Vos P."/>
            <person name="Vandamme P."/>
            <person name="Eisen J.A."/>
            <person name="Garrity G."/>
            <person name="Hugenholtz P."/>
            <person name="Kyrpides N.C."/>
        </authorList>
    </citation>
    <scope>NUCLEOTIDE SEQUENCE [LARGE SCALE GENOMIC DNA]</scope>
    <source>
        <strain evidence="2 3">CV53</strain>
    </source>
</reference>
<organism evidence="2 3">
    <name type="scientific">Mesobacillus foraminis</name>
    <dbReference type="NCBI Taxonomy" id="279826"/>
    <lineage>
        <taxon>Bacteria</taxon>
        <taxon>Bacillati</taxon>
        <taxon>Bacillota</taxon>
        <taxon>Bacilli</taxon>
        <taxon>Bacillales</taxon>
        <taxon>Bacillaceae</taxon>
        <taxon>Mesobacillus</taxon>
    </lineage>
</organism>
<protein>
    <submittedName>
        <fullName evidence="2">Uncharacterized protein</fullName>
    </submittedName>
</protein>
<dbReference type="RefSeq" id="WP_132001577.1">
    <property type="nucleotide sequence ID" value="NZ_JABUHM010000001.1"/>
</dbReference>
<evidence type="ECO:0000313" key="2">
    <source>
        <dbReference type="EMBL" id="TCN27086.1"/>
    </source>
</evidence>